<dbReference type="InterPro" id="IPR011608">
    <property type="entry name" value="PRD"/>
</dbReference>
<dbReference type="EMBL" id="RHHM01000001">
    <property type="protein sequence ID" value="RQM40121.1"/>
    <property type="molecule type" value="Genomic_DNA"/>
</dbReference>
<dbReference type="Pfam" id="PF00874">
    <property type="entry name" value="PRD"/>
    <property type="match status" value="1"/>
</dbReference>
<keyword evidence="1" id="KW-0677">Repeat</keyword>
<evidence type="ECO:0000259" key="2">
    <source>
        <dbReference type="PROSITE" id="PS51372"/>
    </source>
</evidence>
<dbReference type="OrthoDB" id="6415323at2"/>
<keyword evidence="4" id="KW-1185">Reference proteome</keyword>
<dbReference type="Proteomes" id="UP000279457">
    <property type="component" value="Unassembled WGS sequence"/>
</dbReference>
<gene>
    <name evidence="3" type="primary">csiE</name>
    <name evidence="3" type="ORF">EB241_02175</name>
</gene>
<sequence>MSLSVPDPSAFSSPQRQSHLLLLLYLPQTTVTLASLSELNRVDQSVTRQDIAEVATEIQRYHRLVLNEDTRGNYRIDGAELDQRLCLLHWLRRALRVTPDFVQHHFAPAVKQQLNALGIGKALYDEHNLQALVHYCANQLSRDFSERDRQFLPLFMQHSLGRRAHIEFSNAQLYWLSARPEHQVALKVVRHWQKRCKVAPDDSEVMLFALVFSQLCTPVADNICHEHERRLLSAVRQMIADFQKLSAMRFSDEQGLCAQLYTHLSQAMERSLFAIGIDNGLTEEVVRLYPRLLRTARQTVADIEQLYKLHFTLEEVALIAIIFGAWLMQENALQEKQVLLLTGKDRQLEIDVEQQLRELTLLPLNIKYLDVEAYQRDSAPGGIALVISPYATSLPLYSPPLIHAELPLQSHHQERIRMLLES</sequence>
<dbReference type="RefSeq" id="WP_124231559.1">
    <property type="nucleotide sequence ID" value="NZ_RHHM01000001.1"/>
</dbReference>
<dbReference type="PROSITE" id="PS51372">
    <property type="entry name" value="PRD_2"/>
    <property type="match status" value="1"/>
</dbReference>
<feature type="domain" description="PRD" evidence="2">
    <location>
        <begin position="226"/>
        <end position="333"/>
    </location>
</feature>
<organism evidence="3 4">
    <name type="scientific">Erwinia psidii</name>
    <dbReference type="NCBI Taxonomy" id="69224"/>
    <lineage>
        <taxon>Bacteria</taxon>
        <taxon>Pseudomonadati</taxon>
        <taxon>Pseudomonadota</taxon>
        <taxon>Gammaproteobacteria</taxon>
        <taxon>Enterobacterales</taxon>
        <taxon>Erwiniaceae</taxon>
        <taxon>Erwinia</taxon>
    </lineage>
</organism>
<dbReference type="InterPro" id="IPR036634">
    <property type="entry name" value="PRD_sf"/>
</dbReference>
<dbReference type="PANTHER" id="PTHR30185:SF14">
    <property type="entry name" value="STATIONARY PHASE-INDUCIBLE PROTEIN CSIE-RELATED"/>
    <property type="match status" value="1"/>
</dbReference>
<evidence type="ECO:0000313" key="3">
    <source>
        <dbReference type="EMBL" id="RQM40121.1"/>
    </source>
</evidence>
<dbReference type="NCBIfam" id="NF008597">
    <property type="entry name" value="PRK11564.1"/>
    <property type="match status" value="1"/>
</dbReference>
<protein>
    <submittedName>
        <fullName evidence="3">Stationary phase inducible protein CsiE</fullName>
    </submittedName>
</protein>
<evidence type="ECO:0000313" key="4">
    <source>
        <dbReference type="Proteomes" id="UP000279457"/>
    </source>
</evidence>
<name>A0A3N6SML3_9GAMM</name>
<reference evidence="3 4" key="1">
    <citation type="submission" date="2018-10" db="EMBL/GenBank/DDBJ databases">
        <title>Draft genome sequence for the type isolate of Erwinia psidii, agent causal of bacterial blight in guava (Psidium guajava) and wilt and die-back of Eucalyptus spp.</title>
        <authorList>
            <person name="Hermenegildo P.S."/>
            <person name="Santos S.A."/>
            <person name="Guimaraes L.M.S."/>
            <person name="Vidigal P.M.P."/>
            <person name="Pereira I.C."/>
            <person name="Badel J.L."/>
            <person name="Alfenas-Zerbini P."/>
            <person name="Ferreira M.A.S.V."/>
            <person name="Alfenas A.C."/>
        </authorList>
    </citation>
    <scope>NUCLEOTIDE SEQUENCE [LARGE SCALE GENOMIC DNA]</scope>
    <source>
        <strain evidence="3 4">IBSBF 435</strain>
    </source>
</reference>
<dbReference type="GO" id="GO:0006355">
    <property type="term" value="P:regulation of DNA-templated transcription"/>
    <property type="evidence" value="ECO:0007669"/>
    <property type="project" value="InterPro"/>
</dbReference>
<proteinExistence type="predicted"/>
<evidence type="ECO:0000256" key="1">
    <source>
        <dbReference type="ARBA" id="ARBA00022737"/>
    </source>
</evidence>
<dbReference type="InterPro" id="IPR050661">
    <property type="entry name" value="BglG_antiterminators"/>
</dbReference>
<dbReference type="AlphaFoldDB" id="A0A3N6SML3"/>
<accession>A0A3N6SML3</accession>
<dbReference type="PANTHER" id="PTHR30185">
    <property type="entry name" value="CRYPTIC BETA-GLUCOSIDE BGL OPERON ANTITERMINATOR"/>
    <property type="match status" value="1"/>
</dbReference>
<comment type="caution">
    <text evidence="3">The sequence shown here is derived from an EMBL/GenBank/DDBJ whole genome shotgun (WGS) entry which is preliminary data.</text>
</comment>
<dbReference type="SUPFAM" id="SSF63520">
    <property type="entry name" value="PTS-regulatory domain, PRD"/>
    <property type="match status" value="1"/>
</dbReference>
<dbReference type="Gene3D" id="1.10.1790.10">
    <property type="entry name" value="PRD domain"/>
    <property type="match status" value="1"/>
</dbReference>